<reference evidence="1" key="1">
    <citation type="submission" date="2021-02" db="EMBL/GenBank/DDBJ databases">
        <authorList>
            <person name="Nowell W R."/>
        </authorList>
    </citation>
    <scope>NUCLEOTIDE SEQUENCE</scope>
</reference>
<dbReference type="AlphaFoldDB" id="A0A8S3CAR0"/>
<organism evidence="1 2">
    <name type="scientific">Rotaria magnacalcarata</name>
    <dbReference type="NCBI Taxonomy" id="392030"/>
    <lineage>
        <taxon>Eukaryota</taxon>
        <taxon>Metazoa</taxon>
        <taxon>Spiralia</taxon>
        <taxon>Gnathifera</taxon>
        <taxon>Rotifera</taxon>
        <taxon>Eurotatoria</taxon>
        <taxon>Bdelloidea</taxon>
        <taxon>Philodinida</taxon>
        <taxon>Philodinidae</taxon>
        <taxon>Rotaria</taxon>
    </lineage>
</organism>
<evidence type="ECO:0000313" key="2">
    <source>
        <dbReference type="Proteomes" id="UP000681720"/>
    </source>
</evidence>
<proteinExistence type="predicted"/>
<protein>
    <submittedName>
        <fullName evidence="1">Uncharacterized protein</fullName>
    </submittedName>
</protein>
<feature type="non-terminal residue" evidence="1">
    <location>
        <position position="75"/>
    </location>
</feature>
<sequence>MNQSIKWFMQSIDEAFNATIKPIRIFTVQDAHRYPCYDTFLDKHLNSYSNCLNEIAIQLGISSEVILTSHENLEQ</sequence>
<dbReference type="EMBL" id="CAJOBJ010169231">
    <property type="protein sequence ID" value="CAF4876265.1"/>
    <property type="molecule type" value="Genomic_DNA"/>
</dbReference>
<dbReference type="Proteomes" id="UP000681720">
    <property type="component" value="Unassembled WGS sequence"/>
</dbReference>
<accession>A0A8S3CAR0</accession>
<comment type="caution">
    <text evidence="1">The sequence shown here is derived from an EMBL/GenBank/DDBJ whole genome shotgun (WGS) entry which is preliminary data.</text>
</comment>
<name>A0A8S3CAR0_9BILA</name>
<evidence type="ECO:0000313" key="1">
    <source>
        <dbReference type="EMBL" id="CAF4876265.1"/>
    </source>
</evidence>
<gene>
    <name evidence="1" type="ORF">GIL414_LOCUS50628</name>
</gene>